<keyword evidence="3 8" id="KW-0812">Transmembrane</keyword>
<dbReference type="GO" id="GO:0005524">
    <property type="term" value="F:ATP binding"/>
    <property type="evidence" value="ECO:0007669"/>
    <property type="project" value="UniProtKB-KW"/>
</dbReference>
<evidence type="ECO:0000256" key="7">
    <source>
        <dbReference type="ARBA" id="ARBA00023136"/>
    </source>
</evidence>
<dbReference type="GO" id="GO:0015421">
    <property type="term" value="F:ABC-type oligopeptide transporter activity"/>
    <property type="evidence" value="ECO:0007669"/>
    <property type="project" value="TreeGrafter"/>
</dbReference>
<dbReference type="Gene3D" id="1.20.1560.10">
    <property type="entry name" value="ABC transporter type 1, transmembrane domain"/>
    <property type="match status" value="1"/>
</dbReference>
<dbReference type="CDD" id="cd03254">
    <property type="entry name" value="ABCC_Glucan_exporter_like"/>
    <property type="match status" value="1"/>
</dbReference>
<comment type="subcellular location">
    <subcellularLocation>
        <location evidence="1">Cell membrane</location>
        <topology evidence="1">Multi-pass membrane protein</topology>
    </subcellularLocation>
</comment>
<gene>
    <name evidence="11" type="ORF">IAB90_01835</name>
</gene>
<evidence type="ECO:0000256" key="6">
    <source>
        <dbReference type="ARBA" id="ARBA00022989"/>
    </source>
</evidence>
<evidence type="ECO:0000313" key="11">
    <source>
        <dbReference type="EMBL" id="HIR39099.1"/>
    </source>
</evidence>
<dbReference type="SMART" id="SM00382">
    <property type="entry name" value="AAA"/>
    <property type="match status" value="1"/>
</dbReference>
<keyword evidence="6 8" id="KW-1133">Transmembrane helix</keyword>
<sequence length="598" mass="66026">MRRESNVRDTRTFARRKVNVGYIVKNMGRYLRPYAALFVLIFFASLAGTALSLLGPQVCGMAIDEIKSDGSTDLTQIWIYAAVLAAVYVASGVLTYLSSIGLSYLSRCIIKRIRTDIFARLMSLPVSYFDTRQAGDIISVLSYDLDTLGESLANDVMMVLTSIVTIVGSLIMMFVTAPILVVVFVVTIPLSALFTWWLTKKVQPLFRARSRKLGQLNGFIEEIITGQKTTKAYNCEEAVIGRFEEKNKDATEAYTVAESYGTISGPSVNFMNNLSLALISVFGAIMYMTGVIPSVGKIASFVLYSRKFSGPINEIANVLSEFQSALAAAERAFRVLEEGPESPDTEGAEELRDVRGDVEIEHLRFGYTPGKVVINDFSLKASAGDVVAIVGHTGAGKTTIINLLMRFYDAQSGTIKIDGHDITKVTRSSLRRSFTMVLQDTWLFSGTICENVAYGSENVTREDVERVCRAAKIHSFISRLPKGYDALLTDNAVNISKGQKQLLTIARAMLSSSPMLILDEATSNVDTRTEQYIQQAMEELMRGRTCFVIAHRLSTIKHAKTIIVMDHGDVVEQGTHEELMALGGYYAKLYYSQFDAAE</sequence>
<dbReference type="Pfam" id="PF00664">
    <property type="entry name" value="ABC_membrane"/>
    <property type="match status" value="1"/>
</dbReference>
<feature type="transmembrane region" description="Helical" evidence="8">
    <location>
        <begin position="181"/>
        <end position="199"/>
    </location>
</feature>
<evidence type="ECO:0000256" key="5">
    <source>
        <dbReference type="ARBA" id="ARBA00022840"/>
    </source>
</evidence>
<dbReference type="InterPro" id="IPR027417">
    <property type="entry name" value="P-loop_NTPase"/>
</dbReference>
<accession>A0A9D1AH74</accession>
<dbReference type="SUPFAM" id="SSF52540">
    <property type="entry name" value="P-loop containing nucleoside triphosphate hydrolases"/>
    <property type="match status" value="1"/>
</dbReference>
<dbReference type="AlphaFoldDB" id="A0A9D1AH74"/>
<dbReference type="GO" id="GO:0005886">
    <property type="term" value="C:plasma membrane"/>
    <property type="evidence" value="ECO:0007669"/>
    <property type="project" value="UniProtKB-SubCell"/>
</dbReference>
<proteinExistence type="predicted"/>
<dbReference type="PROSITE" id="PS50893">
    <property type="entry name" value="ABC_TRANSPORTER_2"/>
    <property type="match status" value="1"/>
</dbReference>
<feature type="domain" description="ABC transporter" evidence="9">
    <location>
        <begin position="358"/>
        <end position="592"/>
    </location>
</feature>
<evidence type="ECO:0000256" key="8">
    <source>
        <dbReference type="SAM" id="Phobius"/>
    </source>
</evidence>
<comment type="caution">
    <text evidence="11">The sequence shown here is derived from an EMBL/GenBank/DDBJ whole genome shotgun (WGS) entry which is preliminary data.</text>
</comment>
<evidence type="ECO:0000256" key="4">
    <source>
        <dbReference type="ARBA" id="ARBA00022741"/>
    </source>
</evidence>
<dbReference type="InterPro" id="IPR003593">
    <property type="entry name" value="AAA+_ATPase"/>
</dbReference>
<dbReference type="PROSITE" id="PS50929">
    <property type="entry name" value="ABC_TM1F"/>
    <property type="match status" value="1"/>
</dbReference>
<dbReference type="Pfam" id="PF00005">
    <property type="entry name" value="ABC_tran"/>
    <property type="match status" value="1"/>
</dbReference>
<keyword evidence="7 8" id="KW-0472">Membrane</keyword>
<dbReference type="PANTHER" id="PTHR43394:SF1">
    <property type="entry name" value="ATP-BINDING CASSETTE SUB-FAMILY B MEMBER 10, MITOCHONDRIAL"/>
    <property type="match status" value="1"/>
</dbReference>
<feature type="transmembrane region" description="Helical" evidence="8">
    <location>
        <begin position="77"/>
        <end position="105"/>
    </location>
</feature>
<dbReference type="FunFam" id="3.40.50.300:FF:000287">
    <property type="entry name" value="Multidrug ABC transporter ATP-binding protein"/>
    <property type="match status" value="1"/>
</dbReference>
<keyword evidence="4" id="KW-0547">Nucleotide-binding</keyword>
<feature type="transmembrane region" description="Helical" evidence="8">
    <location>
        <begin position="274"/>
        <end position="296"/>
    </location>
</feature>
<feature type="domain" description="ABC transmembrane type-1" evidence="10">
    <location>
        <begin position="39"/>
        <end position="324"/>
    </location>
</feature>
<dbReference type="PANTHER" id="PTHR43394">
    <property type="entry name" value="ATP-DEPENDENT PERMEASE MDL1, MITOCHONDRIAL"/>
    <property type="match status" value="1"/>
</dbReference>
<dbReference type="Proteomes" id="UP000824179">
    <property type="component" value="Unassembled WGS sequence"/>
</dbReference>
<dbReference type="PROSITE" id="PS00211">
    <property type="entry name" value="ABC_TRANSPORTER_1"/>
    <property type="match status" value="1"/>
</dbReference>
<feature type="transmembrane region" description="Helical" evidence="8">
    <location>
        <begin position="156"/>
        <end position="175"/>
    </location>
</feature>
<evidence type="ECO:0000256" key="2">
    <source>
        <dbReference type="ARBA" id="ARBA00022448"/>
    </source>
</evidence>
<dbReference type="InterPro" id="IPR039421">
    <property type="entry name" value="Type_1_exporter"/>
</dbReference>
<dbReference type="InterPro" id="IPR017871">
    <property type="entry name" value="ABC_transporter-like_CS"/>
</dbReference>
<evidence type="ECO:0000313" key="12">
    <source>
        <dbReference type="Proteomes" id="UP000824179"/>
    </source>
</evidence>
<name>A0A9D1AH74_9FIRM</name>
<evidence type="ECO:0000259" key="10">
    <source>
        <dbReference type="PROSITE" id="PS50929"/>
    </source>
</evidence>
<organism evidence="11 12">
    <name type="scientific">Candidatus Coproplasma stercoripullorum</name>
    <dbReference type="NCBI Taxonomy" id="2840751"/>
    <lineage>
        <taxon>Bacteria</taxon>
        <taxon>Bacillati</taxon>
        <taxon>Bacillota</taxon>
        <taxon>Clostridia</taxon>
        <taxon>Eubacteriales</taxon>
        <taxon>Candidatus Coproplasma</taxon>
    </lineage>
</organism>
<reference evidence="11" key="1">
    <citation type="submission" date="2020-10" db="EMBL/GenBank/DDBJ databases">
        <authorList>
            <person name="Gilroy R."/>
        </authorList>
    </citation>
    <scope>NUCLEOTIDE SEQUENCE</scope>
    <source>
        <strain evidence="11">ChiW25-3613</strain>
    </source>
</reference>
<dbReference type="EMBL" id="DVHB01000036">
    <property type="protein sequence ID" value="HIR39099.1"/>
    <property type="molecule type" value="Genomic_DNA"/>
</dbReference>
<dbReference type="Gene3D" id="3.40.50.300">
    <property type="entry name" value="P-loop containing nucleotide triphosphate hydrolases"/>
    <property type="match status" value="1"/>
</dbReference>
<dbReference type="InterPro" id="IPR003439">
    <property type="entry name" value="ABC_transporter-like_ATP-bd"/>
</dbReference>
<reference evidence="11" key="2">
    <citation type="journal article" date="2021" name="PeerJ">
        <title>Extensive microbial diversity within the chicken gut microbiome revealed by metagenomics and culture.</title>
        <authorList>
            <person name="Gilroy R."/>
            <person name="Ravi A."/>
            <person name="Getino M."/>
            <person name="Pursley I."/>
            <person name="Horton D.L."/>
            <person name="Alikhan N.F."/>
            <person name="Baker D."/>
            <person name="Gharbi K."/>
            <person name="Hall N."/>
            <person name="Watson M."/>
            <person name="Adriaenssens E.M."/>
            <person name="Foster-Nyarko E."/>
            <person name="Jarju S."/>
            <person name="Secka A."/>
            <person name="Antonio M."/>
            <person name="Oren A."/>
            <person name="Chaudhuri R.R."/>
            <person name="La Ragione R."/>
            <person name="Hildebrand F."/>
            <person name="Pallen M.J."/>
        </authorList>
    </citation>
    <scope>NUCLEOTIDE SEQUENCE</scope>
    <source>
        <strain evidence="11">ChiW25-3613</strain>
    </source>
</reference>
<feature type="transmembrane region" description="Helical" evidence="8">
    <location>
        <begin position="34"/>
        <end position="57"/>
    </location>
</feature>
<evidence type="ECO:0000256" key="3">
    <source>
        <dbReference type="ARBA" id="ARBA00022692"/>
    </source>
</evidence>
<dbReference type="GO" id="GO:0016887">
    <property type="term" value="F:ATP hydrolysis activity"/>
    <property type="evidence" value="ECO:0007669"/>
    <property type="project" value="InterPro"/>
</dbReference>
<protein>
    <submittedName>
        <fullName evidence="11">ABC transporter ATP-binding protein</fullName>
    </submittedName>
</protein>
<keyword evidence="5 11" id="KW-0067">ATP-binding</keyword>
<keyword evidence="2" id="KW-0813">Transport</keyword>
<dbReference type="InterPro" id="IPR011527">
    <property type="entry name" value="ABC1_TM_dom"/>
</dbReference>
<evidence type="ECO:0000259" key="9">
    <source>
        <dbReference type="PROSITE" id="PS50893"/>
    </source>
</evidence>
<evidence type="ECO:0000256" key="1">
    <source>
        <dbReference type="ARBA" id="ARBA00004651"/>
    </source>
</evidence>
<dbReference type="SUPFAM" id="SSF90123">
    <property type="entry name" value="ABC transporter transmembrane region"/>
    <property type="match status" value="1"/>
</dbReference>
<dbReference type="CDD" id="cd18547">
    <property type="entry name" value="ABC_6TM_Tm288_like"/>
    <property type="match status" value="1"/>
</dbReference>
<dbReference type="InterPro" id="IPR036640">
    <property type="entry name" value="ABC1_TM_sf"/>
</dbReference>